<dbReference type="Proteomes" id="UP000465846">
    <property type="component" value="Chromosome"/>
</dbReference>
<dbReference type="Gene3D" id="3.30.450.40">
    <property type="match status" value="2"/>
</dbReference>
<dbReference type="PANTHER" id="PTHR43304">
    <property type="entry name" value="PHYTOCHROME-LIKE PROTEIN CPH1"/>
    <property type="match status" value="1"/>
</dbReference>
<dbReference type="Gene3D" id="3.40.50.2300">
    <property type="match status" value="1"/>
</dbReference>
<dbReference type="InterPro" id="IPR000014">
    <property type="entry name" value="PAS"/>
</dbReference>
<dbReference type="InterPro" id="IPR029016">
    <property type="entry name" value="GAF-like_dom_sf"/>
</dbReference>
<evidence type="ECO:0000259" key="8">
    <source>
        <dbReference type="PROSITE" id="PS50109"/>
    </source>
</evidence>
<dbReference type="Pfam" id="PF08448">
    <property type="entry name" value="PAS_4"/>
    <property type="match status" value="4"/>
</dbReference>
<feature type="domain" description="PAS" evidence="10">
    <location>
        <begin position="927"/>
        <end position="1002"/>
    </location>
</feature>
<dbReference type="PROSITE" id="PS50109">
    <property type="entry name" value="HIS_KIN"/>
    <property type="match status" value="1"/>
</dbReference>
<feature type="domain" description="Histidine kinase" evidence="8">
    <location>
        <begin position="1232"/>
        <end position="1426"/>
    </location>
</feature>
<evidence type="ECO:0000259" key="10">
    <source>
        <dbReference type="PROSITE" id="PS50112"/>
    </source>
</evidence>
<dbReference type="CDD" id="cd00082">
    <property type="entry name" value="HisKA"/>
    <property type="match status" value="1"/>
</dbReference>
<dbReference type="InterPro" id="IPR011006">
    <property type="entry name" value="CheY-like_superfamily"/>
</dbReference>
<feature type="domain" description="PAC" evidence="11">
    <location>
        <begin position="874"/>
        <end position="926"/>
    </location>
</feature>
<evidence type="ECO:0000256" key="3">
    <source>
        <dbReference type="ARBA" id="ARBA00022553"/>
    </source>
</evidence>
<dbReference type="Pfam" id="PF02518">
    <property type="entry name" value="HATPase_c"/>
    <property type="match status" value="1"/>
</dbReference>
<dbReference type="InterPro" id="IPR003018">
    <property type="entry name" value="GAF"/>
</dbReference>
<dbReference type="EMBL" id="CP048739">
    <property type="protein sequence ID" value="QIB75476.1"/>
    <property type="molecule type" value="Genomic_DNA"/>
</dbReference>
<dbReference type="Gene3D" id="3.30.450.20">
    <property type="entry name" value="PAS domain"/>
    <property type="match status" value="6"/>
</dbReference>
<dbReference type="SMART" id="SM00091">
    <property type="entry name" value="PAS"/>
    <property type="match status" value="4"/>
</dbReference>
<keyword evidence="7" id="KW-0175">Coiled coil</keyword>
<dbReference type="Pfam" id="PF08447">
    <property type="entry name" value="PAS_3"/>
    <property type="match status" value="2"/>
</dbReference>
<dbReference type="SMART" id="SM00387">
    <property type="entry name" value="HATPase_c"/>
    <property type="match status" value="1"/>
</dbReference>
<dbReference type="InterPro" id="IPR001789">
    <property type="entry name" value="Sig_transdc_resp-reg_receiver"/>
</dbReference>
<dbReference type="Pfam" id="PF00072">
    <property type="entry name" value="Response_reg"/>
    <property type="match status" value="1"/>
</dbReference>
<dbReference type="SUPFAM" id="SSF47384">
    <property type="entry name" value="Homodimeric domain of signal transducing histidine kinase"/>
    <property type="match status" value="1"/>
</dbReference>
<evidence type="ECO:0000256" key="7">
    <source>
        <dbReference type="SAM" id="Coils"/>
    </source>
</evidence>
<dbReference type="PROSITE" id="PS50112">
    <property type="entry name" value="PAS"/>
    <property type="match status" value="2"/>
</dbReference>
<dbReference type="Gene3D" id="3.30.565.10">
    <property type="entry name" value="Histidine kinase-like ATPase, C-terminal domain"/>
    <property type="match status" value="1"/>
</dbReference>
<feature type="domain" description="PAC" evidence="11">
    <location>
        <begin position="616"/>
        <end position="671"/>
    </location>
</feature>
<dbReference type="InterPro" id="IPR036097">
    <property type="entry name" value="HisK_dim/P_sf"/>
</dbReference>
<sequence>MSSWDTELETPIKVLYVNDSYAFTDLVCEDIETTNSEINCVTAECVREAFKILSSHSIDCVVTAYELPDRTGIDLIESIRAEDDELPVILLTEQGNENVATAATQAGVTDYIPIRSDVDDCTLLINRIRAFVEAARDRKRASQLENHVQRTLERTTDAIYAVDTEWRIEYMNEQMAERVGRDPEAVIGANLWEEFPFTVGTELEEKYRTAMETGSPVTFEQHIGGPLDYWVQVRAFPDENGLTVFSHEITDERERKQELERNETVLKNIHDAVFVLDETATIQFANAAAAQAFDRTGPDQLEGEQLKDIVGDAVSRSDIREFNQAFEEVLHAAEEDDSSATPYDCDLHFELETPLERRCFDTRLTPLQADGEPQVLVVARDVTEQKQLEHQLWALQRTARRLNVASSPAEVGEIGVGAVADILEFEITGVWTYDERENELVPETETAAAQEQFDTLPQIPPGESLAWEAFESGEVQYCSDVSNVDESYAHGTEIHSEIVVPLGEYGILLAATTAEQTFSERQIGLFKILGATVKAAMGRAEREVTLTEQKQLLDTIFEYVPIHLFIKDREGRHQWMSRGLVDDPDQYIGKTDAEADAGASEEFSERTHAESLRVIEQGEPILNREEYNEELDRWFLTSKVPRGDPDGEILGVLGYSLDITERKRWEERLTETNTILSELLANLPVGVLVEDETREIIAANEALHDIIDLSGSPDDLVGQNCEAVAEDLKQQFADPEGFITRLEEILADQETVLNEELALADGRTVERSYVSYQLPEGRGNIWLYRDITEQKKRESELQRQEFLFDRVQEIAEIGIWEYCPKSEELRWSDGIYRIHGIDPEYEPTLEDVIGFCHPDDREQIASFFNQALEGQETNSIETRITRADGEVRDVRAWCELVEKARSGETVLRGVLQDITTLKEQERTLRQAHQQFRTFAENVDHAFFLVPPDYSEVSFMNSATEEMYGVTEQQLRQDPKAWLERIHPDDIEAVRSDIEAQQTTEAEWPQHQEFRIQHPERGVRWIRSRAHPITNDDGVVKQIASISTDVTNAEEYKRKLERLQQYTSRLIDASGTDEAAELGVEAATDILDVEFCGIHLRTGSELRQTAFTDATGSEHFTPSTYDREAAGDPVSSLVWDVFETGDQRTIDDINEQSALADHTPVRSAIVHPLEEHGVVIVSSLSPDAFSAVDQTLVTLLGEALTGALTRIERSKLLRDRERELQKQNDRLEKFASIVSHDLRNPLSVARGYIELAEEKGEKEYFEKVNSALNRMEGLIEDLLVLSKARDSIGDGTECPLNEIAREGWTYVETEDANIQIADETPLVYGECNLLTELFENLFRNAVEHGGEDVTVNVGKLDRTDGFYVEDNGTGIPPEKREDVFEYGYTTNQGGTGFGLAIVADIANAHGWSVSLTASSEGGARFEFETGA</sequence>
<proteinExistence type="predicted"/>
<dbReference type="SMART" id="SM00388">
    <property type="entry name" value="HisKA"/>
    <property type="match status" value="1"/>
</dbReference>
<evidence type="ECO:0000313" key="12">
    <source>
        <dbReference type="EMBL" id="QIB75476.1"/>
    </source>
</evidence>
<protein>
    <recommendedName>
        <fullName evidence="2">histidine kinase</fullName>
        <ecNumber evidence="2">2.7.13.3</ecNumber>
    </recommendedName>
</protein>
<dbReference type="InterPro" id="IPR036890">
    <property type="entry name" value="HATPase_C_sf"/>
</dbReference>
<dbReference type="SUPFAM" id="SSF52172">
    <property type="entry name" value="CheY-like"/>
    <property type="match status" value="1"/>
</dbReference>
<evidence type="ECO:0000259" key="11">
    <source>
        <dbReference type="PROSITE" id="PS50113"/>
    </source>
</evidence>
<organism evidence="12 13">
    <name type="scientific">Halogeometricum borinquense</name>
    <dbReference type="NCBI Taxonomy" id="60847"/>
    <lineage>
        <taxon>Archaea</taxon>
        <taxon>Methanobacteriati</taxon>
        <taxon>Methanobacteriota</taxon>
        <taxon>Stenosarchaea group</taxon>
        <taxon>Halobacteria</taxon>
        <taxon>Halobacteriales</taxon>
        <taxon>Haloferacaceae</taxon>
        <taxon>Halogeometricum</taxon>
    </lineage>
</organism>
<evidence type="ECO:0000259" key="9">
    <source>
        <dbReference type="PROSITE" id="PS50110"/>
    </source>
</evidence>
<evidence type="ECO:0000256" key="1">
    <source>
        <dbReference type="ARBA" id="ARBA00000085"/>
    </source>
</evidence>
<keyword evidence="5" id="KW-0418">Kinase</keyword>
<accession>A0A6C0UIY2</accession>
<reference evidence="12 13" key="1">
    <citation type="submission" date="2020-02" db="EMBL/GenBank/DDBJ databases">
        <title>Whole genome sequence of Halogeometricum borinquense strain wsp4.</title>
        <authorList>
            <person name="Verma D.K."/>
            <person name="Gopal K."/>
            <person name="Prasad E.S."/>
        </authorList>
    </citation>
    <scope>NUCLEOTIDE SEQUENCE [LARGE SCALE GENOMIC DNA]</scope>
    <source>
        <strain evidence="13">wsp4</strain>
    </source>
</reference>
<dbReference type="InterPro" id="IPR001610">
    <property type="entry name" value="PAC"/>
</dbReference>
<dbReference type="SUPFAM" id="SSF55785">
    <property type="entry name" value="PYP-like sensor domain (PAS domain)"/>
    <property type="match status" value="6"/>
</dbReference>
<dbReference type="PROSITE" id="PS50110">
    <property type="entry name" value="RESPONSE_REGULATORY"/>
    <property type="match status" value="1"/>
</dbReference>
<dbReference type="CDD" id="cd00130">
    <property type="entry name" value="PAS"/>
    <property type="match status" value="3"/>
</dbReference>
<dbReference type="CDD" id="cd00075">
    <property type="entry name" value="HATPase"/>
    <property type="match status" value="1"/>
</dbReference>
<dbReference type="EC" id="2.7.13.3" evidence="2"/>
<name>A0A6C0UIY2_9EURY</name>
<dbReference type="InterPro" id="IPR013656">
    <property type="entry name" value="PAS_4"/>
</dbReference>
<dbReference type="InterPro" id="IPR003594">
    <property type="entry name" value="HATPase_dom"/>
</dbReference>
<dbReference type="CDD" id="cd00156">
    <property type="entry name" value="REC"/>
    <property type="match status" value="1"/>
</dbReference>
<dbReference type="Gene3D" id="2.10.70.100">
    <property type="match status" value="1"/>
</dbReference>
<dbReference type="PROSITE" id="PS50113">
    <property type="entry name" value="PAC"/>
    <property type="match status" value="3"/>
</dbReference>
<dbReference type="RefSeq" id="WP_163487245.1">
    <property type="nucleotide sequence ID" value="NZ_CP048739.1"/>
</dbReference>
<dbReference type="Gene3D" id="1.10.287.130">
    <property type="match status" value="1"/>
</dbReference>
<evidence type="ECO:0000256" key="5">
    <source>
        <dbReference type="ARBA" id="ARBA00022777"/>
    </source>
</evidence>
<dbReference type="Pfam" id="PF13185">
    <property type="entry name" value="GAF_2"/>
    <property type="match status" value="2"/>
</dbReference>
<gene>
    <name evidence="12" type="ORF">G3I44_14940</name>
</gene>
<dbReference type="NCBIfam" id="TIGR00229">
    <property type="entry name" value="sensory_box"/>
    <property type="match status" value="2"/>
</dbReference>
<feature type="domain" description="PAC" evidence="11">
    <location>
        <begin position="1005"/>
        <end position="1057"/>
    </location>
</feature>
<dbReference type="InterPro" id="IPR052162">
    <property type="entry name" value="Sensor_kinase/Photoreceptor"/>
</dbReference>
<feature type="domain" description="Response regulatory" evidence="9">
    <location>
        <begin position="13"/>
        <end position="129"/>
    </location>
</feature>
<evidence type="ECO:0000256" key="2">
    <source>
        <dbReference type="ARBA" id="ARBA00012438"/>
    </source>
</evidence>
<dbReference type="InterPro" id="IPR003661">
    <property type="entry name" value="HisK_dim/P_dom"/>
</dbReference>
<dbReference type="Pfam" id="PF00512">
    <property type="entry name" value="HisKA"/>
    <property type="match status" value="1"/>
</dbReference>
<dbReference type="SMART" id="SM00448">
    <property type="entry name" value="REC"/>
    <property type="match status" value="1"/>
</dbReference>
<dbReference type="PANTHER" id="PTHR43304:SF1">
    <property type="entry name" value="PAC DOMAIN-CONTAINING PROTEIN"/>
    <property type="match status" value="1"/>
</dbReference>
<evidence type="ECO:0000256" key="6">
    <source>
        <dbReference type="PROSITE-ProRule" id="PRU00169"/>
    </source>
</evidence>
<dbReference type="GO" id="GO:0000155">
    <property type="term" value="F:phosphorelay sensor kinase activity"/>
    <property type="evidence" value="ECO:0007669"/>
    <property type="project" value="InterPro"/>
</dbReference>
<feature type="coiled-coil region" evidence="7">
    <location>
        <begin position="242"/>
        <end position="269"/>
    </location>
</feature>
<dbReference type="InterPro" id="IPR000700">
    <property type="entry name" value="PAS-assoc_C"/>
</dbReference>
<dbReference type="InterPro" id="IPR005467">
    <property type="entry name" value="His_kinase_dom"/>
</dbReference>
<comment type="caution">
    <text evidence="6">Lacks conserved residue(s) required for the propagation of feature annotation.</text>
</comment>
<evidence type="ECO:0000256" key="4">
    <source>
        <dbReference type="ARBA" id="ARBA00022679"/>
    </source>
</evidence>
<dbReference type="SMART" id="SM00086">
    <property type="entry name" value="PAC"/>
    <property type="match status" value="3"/>
</dbReference>
<keyword evidence="3" id="KW-0597">Phosphoprotein</keyword>
<keyword evidence="4" id="KW-0808">Transferase</keyword>
<evidence type="ECO:0000313" key="13">
    <source>
        <dbReference type="Proteomes" id="UP000465846"/>
    </source>
</evidence>
<comment type="catalytic activity">
    <reaction evidence="1">
        <text>ATP + protein L-histidine = ADP + protein N-phospho-L-histidine.</text>
        <dbReference type="EC" id="2.7.13.3"/>
    </reaction>
</comment>
<dbReference type="SUPFAM" id="SSF55874">
    <property type="entry name" value="ATPase domain of HSP90 chaperone/DNA topoisomerase II/histidine kinase"/>
    <property type="match status" value="1"/>
</dbReference>
<dbReference type="SUPFAM" id="SSF55781">
    <property type="entry name" value="GAF domain-like"/>
    <property type="match status" value="2"/>
</dbReference>
<dbReference type="GeneID" id="44080723"/>
<feature type="domain" description="PAS" evidence="10">
    <location>
        <begin position="144"/>
        <end position="214"/>
    </location>
</feature>
<dbReference type="InterPro" id="IPR035965">
    <property type="entry name" value="PAS-like_dom_sf"/>
</dbReference>
<dbReference type="InterPro" id="IPR013655">
    <property type="entry name" value="PAS_fold_3"/>
</dbReference>